<sequence>MQWNPILDLAGPDHMMPMGPGPYNQYFNGVQPGFNGVQPGFNGVQPGFNGFHHGFNGFTGPFPGYGLGPMDMSFGGMMHPDPFVAPGFGFPNIPPPHRDLAEMGNRMNLQRPIMGREEFEARKAEMKRKRESERRSEGVRDGDKNRTMNNSAASSSPIKPKSQRHGPPLPTSSDYDRRRRSERLSPERHSSRRVNSPPRVSSRKSERDRDHDRERDHEHDRRRDRHREADRKHHHHRKRSGKPSSDPIAATKSEIDDNNKSSIFARISFLEEESSGKQRKTSKSSPAPESSVAAVSSVRRHSRRERESAEYGSSDDDEDRHFKRKPSRYERSPSVAVSDVGDEHFRRSKRSKGERSRA</sequence>
<dbReference type="EMBL" id="JBANAX010000144">
    <property type="protein sequence ID" value="KAL1220827.1"/>
    <property type="molecule type" value="Genomic_DNA"/>
</dbReference>
<feature type="compositionally biased region" description="Basic and acidic residues" evidence="1">
    <location>
        <begin position="203"/>
        <end position="231"/>
    </location>
</feature>
<keyword evidence="3" id="KW-1185">Reference proteome</keyword>
<organism evidence="2 3">
    <name type="scientific">Cardamine amara subsp. amara</name>
    <dbReference type="NCBI Taxonomy" id="228776"/>
    <lineage>
        <taxon>Eukaryota</taxon>
        <taxon>Viridiplantae</taxon>
        <taxon>Streptophyta</taxon>
        <taxon>Embryophyta</taxon>
        <taxon>Tracheophyta</taxon>
        <taxon>Spermatophyta</taxon>
        <taxon>Magnoliopsida</taxon>
        <taxon>eudicotyledons</taxon>
        <taxon>Gunneridae</taxon>
        <taxon>Pentapetalae</taxon>
        <taxon>rosids</taxon>
        <taxon>malvids</taxon>
        <taxon>Brassicales</taxon>
        <taxon>Brassicaceae</taxon>
        <taxon>Cardamineae</taxon>
        <taxon>Cardamine</taxon>
    </lineage>
</organism>
<evidence type="ECO:0000313" key="3">
    <source>
        <dbReference type="Proteomes" id="UP001558713"/>
    </source>
</evidence>
<evidence type="ECO:0000313" key="2">
    <source>
        <dbReference type="EMBL" id="KAL1220827.1"/>
    </source>
</evidence>
<feature type="compositionally biased region" description="Basic residues" evidence="1">
    <location>
        <begin position="232"/>
        <end position="241"/>
    </location>
</feature>
<feature type="compositionally biased region" description="Basic and acidic residues" evidence="1">
    <location>
        <begin position="174"/>
        <end position="189"/>
    </location>
</feature>
<dbReference type="Proteomes" id="UP001558713">
    <property type="component" value="Unassembled WGS sequence"/>
</dbReference>
<feature type="compositionally biased region" description="Basic and acidic residues" evidence="1">
    <location>
        <begin position="341"/>
        <end position="358"/>
    </location>
</feature>
<dbReference type="AlphaFoldDB" id="A0ABD1BUE9"/>
<gene>
    <name evidence="2" type="ORF">V5N11_000314</name>
</gene>
<reference evidence="2 3" key="1">
    <citation type="submission" date="2024-04" db="EMBL/GenBank/DDBJ databases">
        <title>Genome assembly C_amara_ONT_v2.</title>
        <authorList>
            <person name="Yant L."/>
            <person name="Moore C."/>
            <person name="Slenker M."/>
        </authorList>
    </citation>
    <scope>NUCLEOTIDE SEQUENCE [LARGE SCALE GENOMIC DNA]</scope>
    <source>
        <tissue evidence="2">Leaf</tissue>
    </source>
</reference>
<accession>A0ABD1BUE9</accession>
<name>A0ABD1BUE9_CARAN</name>
<feature type="compositionally biased region" description="Low complexity" evidence="1">
    <location>
        <begin position="284"/>
        <end position="297"/>
    </location>
</feature>
<protein>
    <submittedName>
        <fullName evidence="2">E3 ubiquitin ligase PARAQUAT TOLERANCE 3</fullName>
    </submittedName>
</protein>
<comment type="caution">
    <text evidence="2">The sequence shown here is derived from an EMBL/GenBank/DDBJ whole genome shotgun (WGS) entry which is preliminary data.</text>
</comment>
<proteinExistence type="predicted"/>
<feature type="compositionally biased region" description="Basic and acidic residues" evidence="1">
    <location>
        <begin position="114"/>
        <end position="146"/>
    </location>
</feature>
<feature type="compositionally biased region" description="Low complexity" evidence="1">
    <location>
        <begin position="149"/>
        <end position="160"/>
    </location>
</feature>
<evidence type="ECO:0000256" key="1">
    <source>
        <dbReference type="SAM" id="MobiDB-lite"/>
    </source>
</evidence>
<feature type="region of interest" description="Disordered" evidence="1">
    <location>
        <begin position="108"/>
        <end position="358"/>
    </location>
</feature>